<keyword evidence="3" id="KW-1185">Reference proteome</keyword>
<protein>
    <submittedName>
        <fullName evidence="2">Uncharacterized protein</fullName>
    </submittedName>
</protein>
<proteinExistence type="predicted"/>
<organism evidence="2 3">
    <name type="scientific">Clostridium cavendishii DSM 21758</name>
    <dbReference type="NCBI Taxonomy" id="1121302"/>
    <lineage>
        <taxon>Bacteria</taxon>
        <taxon>Bacillati</taxon>
        <taxon>Bacillota</taxon>
        <taxon>Clostridia</taxon>
        <taxon>Eubacteriales</taxon>
        <taxon>Clostridiaceae</taxon>
        <taxon>Clostridium</taxon>
    </lineage>
</organism>
<dbReference type="RefSeq" id="WP_072986284.1">
    <property type="nucleotide sequence ID" value="NZ_FQZB01000007.1"/>
</dbReference>
<sequence>MSFTIFIAFIILILMKFKIVNLESISGVLILITLATILDGITIKYKKKWEFFKQINRSQIIDEEDKYTIYNMMPKYIFKCSIIQMLILSISFYFEHYVKEVFINGVYQNRIVCCICIFIWFILLVIPMLSTNRILKRKYKKLDISL</sequence>
<accession>A0A1M6IAL3</accession>
<evidence type="ECO:0000313" key="3">
    <source>
        <dbReference type="Proteomes" id="UP000184310"/>
    </source>
</evidence>
<evidence type="ECO:0000256" key="1">
    <source>
        <dbReference type="SAM" id="Phobius"/>
    </source>
</evidence>
<dbReference type="STRING" id="1121302.SAMN02745163_01751"/>
<feature type="transmembrane region" description="Helical" evidence="1">
    <location>
        <begin position="106"/>
        <end position="129"/>
    </location>
</feature>
<reference evidence="2 3" key="1">
    <citation type="submission" date="2016-11" db="EMBL/GenBank/DDBJ databases">
        <authorList>
            <person name="Jaros S."/>
            <person name="Januszkiewicz K."/>
            <person name="Wedrychowicz H."/>
        </authorList>
    </citation>
    <scope>NUCLEOTIDE SEQUENCE [LARGE SCALE GENOMIC DNA]</scope>
    <source>
        <strain evidence="2 3">DSM 21758</strain>
    </source>
</reference>
<keyword evidence="1" id="KW-0472">Membrane</keyword>
<keyword evidence="1" id="KW-0812">Transmembrane</keyword>
<feature type="transmembrane region" description="Helical" evidence="1">
    <location>
        <begin position="76"/>
        <end position="94"/>
    </location>
</feature>
<dbReference type="EMBL" id="FQZB01000007">
    <property type="protein sequence ID" value="SHJ31500.1"/>
    <property type="molecule type" value="Genomic_DNA"/>
</dbReference>
<dbReference type="Proteomes" id="UP000184310">
    <property type="component" value="Unassembled WGS sequence"/>
</dbReference>
<gene>
    <name evidence="2" type="ORF">SAMN02745163_01751</name>
</gene>
<keyword evidence="1" id="KW-1133">Transmembrane helix</keyword>
<name>A0A1M6IAL3_9CLOT</name>
<evidence type="ECO:0000313" key="2">
    <source>
        <dbReference type="EMBL" id="SHJ31500.1"/>
    </source>
</evidence>
<dbReference type="AlphaFoldDB" id="A0A1M6IAL3"/>